<dbReference type="InterPro" id="IPR050892">
    <property type="entry name" value="ADP-ribose_metab_enzymes"/>
</dbReference>
<evidence type="ECO:0000256" key="1">
    <source>
        <dbReference type="ARBA" id="ARBA00035885"/>
    </source>
</evidence>
<accession>A0ABP6UYG9</accession>
<feature type="domain" description="Macro" evidence="2">
    <location>
        <begin position="1"/>
        <end position="156"/>
    </location>
</feature>
<proteinExistence type="predicted"/>
<organism evidence="3 4">
    <name type="scientific">Aquimarina addita</name>
    <dbReference type="NCBI Taxonomy" id="870485"/>
    <lineage>
        <taxon>Bacteria</taxon>
        <taxon>Pseudomonadati</taxon>
        <taxon>Bacteroidota</taxon>
        <taxon>Flavobacteriia</taxon>
        <taxon>Flavobacteriales</taxon>
        <taxon>Flavobacteriaceae</taxon>
        <taxon>Aquimarina</taxon>
    </lineage>
</organism>
<dbReference type="Pfam" id="PF01661">
    <property type="entry name" value="Macro"/>
    <property type="match status" value="1"/>
</dbReference>
<sequence length="345" mass="39656">MIKYIVGNLFESKAEAYVNTVNTVGVMGKGIALQFKKLFPNNFKKYKELCDKKEFNIGQLLVIKDQNTITGEKTIINFPTKKHWKSPSEYEYIESGLNDLVKIINEHKIKSIAIPPLGSGNGGLQWSKVKSIIKEKLEHIEDCDIHVYEPNSKVKEILSKERVKLTPARGMLLYMLFELVKNGEFVSEFASEKLCYFLQRFGGQKHFNLEYSPNFYGPYSGKVKHVLNYLNGSYLMGYGGKDKKPFEELDLIVDSESQVNDYINKDSELKEIVVNTSSFLNGFYSSFGLELLSTIDYIAHSNKNSDKEFIKNELNNWSNRKKTLFSNDRYIDISINHLEKSKLLV</sequence>
<dbReference type="PANTHER" id="PTHR12521:SF0">
    <property type="entry name" value="ADP-RIBOSE GLYCOHYDROLASE OARD1"/>
    <property type="match status" value="1"/>
</dbReference>
<keyword evidence="4" id="KW-1185">Reference proteome</keyword>
<comment type="caution">
    <text evidence="3">The sequence shown here is derived from an EMBL/GenBank/DDBJ whole genome shotgun (WGS) entry which is preliminary data.</text>
</comment>
<dbReference type="Proteomes" id="UP001500459">
    <property type="component" value="Unassembled WGS sequence"/>
</dbReference>
<evidence type="ECO:0000313" key="3">
    <source>
        <dbReference type="EMBL" id="GAA3522893.1"/>
    </source>
</evidence>
<dbReference type="EMBL" id="BAABCW010000032">
    <property type="protein sequence ID" value="GAA3522893.1"/>
    <property type="molecule type" value="Genomic_DNA"/>
</dbReference>
<dbReference type="RefSeq" id="WP_344930847.1">
    <property type="nucleotide sequence ID" value="NZ_BAABCW010000032.1"/>
</dbReference>
<name>A0ABP6UYG9_9FLAO</name>
<dbReference type="PROSITE" id="PS51154">
    <property type="entry name" value="MACRO"/>
    <property type="match status" value="1"/>
</dbReference>
<dbReference type="CDD" id="cd02901">
    <property type="entry name" value="Macro_Poa1p-like"/>
    <property type="match status" value="1"/>
</dbReference>
<dbReference type="InterPro" id="IPR043472">
    <property type="entry name" value="Macro_dom-like"/>
</dbReference>
<comment type="catalytic activity">
    <reaction evidence="1">
        <text>an N-(ADP-alpha-D-ribosyl)-thymidine in DNA + H2O = a thymidine in DNA + ADP-D-ribose</text>
        <dbReference type="Rhea" id="RHEA:71655"/>
        <dbReference type="Rhea" id="RHEA-COMP:13556"/>
        <dbReference type="Rhea" id="RHEA-COMP:18051"/>
        <dbReference type="ChEBI" id="CHEBI:15377"/>
        <dbReference type="ChEBI" id="CHEBI:57967"/>
        <dbReference type="ChEBI" id="CHEBI:137386"/>
        <dbReference type="ChEBI" id="CHEBI:191199"/>
    </reaction>
    <physiologicalReaction direction="left-to-right" evidence="1">
        <dbReference type="Rhea" id="RHEA:71656"/>
    </physiologicalReaction>
</comment>
<gene>
    <name evidence="3" type="ORF">GCM10022393_41960</name>
</gene>
<evidence type="ECO:0000313" key="4">
    <source>
        <dbReference type="Proteomes" id="UP001500459"/>
    </source>
</evidence>
<dbReference type="PANTHER" id="PTHR12521">
    <property type="entry name" value="PROTEIN C6ORF130"/>
    <property type="match status" value="1"/>
</dbReference>
<dbReference type="SMART" id="SM00506">
    <property type="entry name" value="A1pp"/>
    <property type="match status" value="1"/>
</dbReference>
<evidence type="ECO:0000259" key="2">
    <source>
        <dbReference type="PROSITE" id="PS51154"/>
    </source>
</evidence>
<protein>
    <submittedName>
        <fullName evidence="3">Macro domain-containing protein</fullName>
    </submittedName>
</protein>
<dbReference type="SUPFAM" id="SSF52949">
    <property type="entry name" value="Macro domain-like"/>
    <property type="match status" value="1"/>
</dbReference>
<reference evidence="4" key="1">
    <citation type="journal article" date="2019" name="Int. J. Syst. Evol. Microbiol.">
        <title>The Global Catalogue of Microorganisms (GCM) 10K type strain sequencing project: providing services to taxonomists for standard genome sequencing and annotation.</title>
        <authorList>
            <consortium name="The Broad Institute Genomics Platform"/>
            <consortium name="The Broad Institute Genome Sequencing Center for Infectious Disease"/>
            <person name="Wu L."/>
            <person name="Ma J."/>
        </authorList>
    </citation>
    <scope>NUCLEOTIDE SEQUENCE [LARGE SCALE GENOMIC DNA]</scope>
    <source>
        <strain evidence="4">JCM 17106</strain>
    </source>
</reference>
<dbReference type="InterPro" id="IPR002589">
    <property type="entry name" value="Macro_dom"/>
</dbReference>
<dbReference type="Gene3D" id="3.40.220.10">
    <property type="entry name" value="Leucine Aminopeptidase, subunit E, domain 1"/>
    <property type="match status" value="1"/>
</dbReference>